<feature type="coiled-coil region" evidence="1">
    <location>
        <begin position="742"/>
        <end position="784"/>
    </location>
</feature>
<dbReference type="GO" id="GO:0003677">
    <property type="term" value="F:DNA binding"/>
    <property type="evidence" value="ECO:0007669"/>
    <property type="project" value="InterPro"/>
</dbReference>
<comment type="caution">
    <text evidence="3">The sequence shown here is derived from an EMBL/GenBank/DDBJ whole genome shotgun (WGS) entry which is preliminary data.</text>
</comment>
<evidence type="ECO:0000256" key="1">
    <source>
        <dbReference type="SAM" id="Coils"/>
    </source>
</evidence>
<name>A0A7Y8Y431_9FLAO</name>
<dbReference type="Pfam" id="PF07494">
    <property type="entry name" value="Reg_prop"/>
    <property type="match status" value="1"/>
</dbReference>
<dbReference type="SUPFAM" id="SSF46894">
    <property type="entry name" value="C-terminal effector domain of the bipartite response regulators"/>
    <property type="match status" value="1"/>
</dbReference>
<dbReference type="GO" id="GO:0016301">
    <property type="term" value="F:kinase activity"/>
    <property type="evidence" value="ECO:0007669"/>
    <property type="project" value="UniProtKB-KW"/>
</dbReference>
<evidence type="ECO:0000256" key="2">
    <source>
        <dbReference type="SAM" id="Phobius"/>
    </source>
</evidence>
<keyword evidence="4" id="KW-1185">Reference proteome</keyword>
<feature type="transmembrane region" description="Helical" evidence="2">
    <location>
        <begin position="710"/>
        <end position="734"/>
    </location>
</feature>
<reference evidence="3 4" key="1">
    <citation type="submission" date="2020-07" db="EMBL/GenBank/DDBJ databases">
        <authorList>
            <person name="Sun Q."/>
        </authorList>
    </citation>
    <scope>NUCLEOTIDE SEQUENCE [LARGE SCALE GENOMIC DNA]</scope>
    <source>
        <strain evidence="3 4">MAH-1</strain>
    </source>
</reference>
<keyword evidence="3" id="KW-0808">Transferase</keyword>
<dbReference type="InterPro" id="IPR015943">
    <property type="entry name" value="WD40/YVTN_repeat-like_dom_sf"/>
</dbReference>
<accession>A0A7Y8Y431</accession>
<dbReference type="Gene3D" id="1.10.10.10">
    <property type="entry name" value="Winged helix-like DNA-binding domain superfamily/Winged helix DNA-binding domain"/>
    <property type="match status" value="1"/>
</dbReference>
<keyword evidence="2" id="KW-0812">Transmembrane</keyword>
<dbReference type="SUPFAM" id="SSF50998">
    <property type="entry name" value="Quinoprotein alcohol dehydrogenase-like"/>
    <property type="match status" value="1"/>
</dbReference>
<keyword evidence="2" id="KW-0472">Membrane</keyword>
<keyword evidence="1" id="KW-0175">Coiled coil</keyword>
<dbReference type="InterPro" id="IPR036388">
    <property type="entry name" value="WH-like_DNA-bd_sf"/>
</dbReference>
<protein>
    <submittedName>
        <fullName evidence="3">Histidine kinase</fullName>
    </submittedName>
</protein>
<gene>
    <name evidence="3" type="ORF">HZF10_14995</name>
</gene>
<dbReference type="InterPro" id="IPR016032">
    <property type="entry name" value="Sig_transdc_resp-reg_C-effctor"/>
</dbReference>
<dbReference type="EMBL" id="JACBJI010000007">
    <property type="protein sequence ID" value="NYA72234.1"/>
    <property type="molecule type" value="Genomic_DNA"/>
</dbReference>
<dbReference type="Gene3D" id="2.130.10.10">
    <property type="entry name" value="YVTN repeat-like/Quinoprotein amine dehydrogenase"/>
    <property type="match status" value="1"/>
</dbReference>
<sequence>MNSSRLLLLPLFFCCLLGRSQDIPGASLLPFVENFVKSEYNGDNQVWSITQGGDNAMYVANNHYFLRYNGVKWERYTLPNRSIIRSVMADGDKVYTGSYNDFGYWKRIKGQMVYSSLAENAKCFGANDNEEIWKIFKLGNTIYFQSFNEIFILSADGKIEKKRFPHQISYCYVVGDKVYAATVRHGVFVLEGNGFRKKEKWTAIQNDVIHHIEMHDGRIYVFTKNNGIFIEQNGGLVAWSHMLNQSLKNHSILSAKFVGNNTLAIGTGLQGLYLVNFTDGSYRHLSRENSLKNNAILSLALDKENDLWIGLDNGIAHVEINSPVDVFSDSSGVMGSVYALSPMNGGYLLVTNNGIFTYRDSQLKPVPNSQGQVWDIYGIDNKFIVGHNDGTFVFDGHNLVKENIVNGGWKFFKSDFDGVYFQANYAGIAWYRDINDLSSYKILPRFTKPVRNLEQNKPGEIWAADNYKSLYRITYDKDFNTRKVENVSQANGLKNDFGVKIFRYRNELLFLIDKSWYTYDAISGKLVKDQTFNRTFKDISDIIPVDEESFIVEKSGLLYVITQKGNLFDWKLIPEKYYQGKVIFENTKAYKIGGKIYINLDDGFISYKPSAKTLPPDDMKVEGFYEGELITDNTVIKNSQPVELHVISSYFGYSRPNLYFRRNGSDEYQRIHNGQLVLNNLTGGNQDIGIYVFDGTRYSKLAEYSFYVKFPWYISFWMILIYIIVIAVIFLLYYRWNHLRTNQKLQLQEEELRHQREIVEMELKRENELNVQEYEKHILELELQSKSSQVAGKSLSIAKQSEMIENIEKILDSESNISRLKSDIKKVIKFNAVNKHEWESFESNLSQVHNEFIKNLSKRYPQLTSKDIRLSIYLRMNMSSKEIAPLMNISFRGVELHRYRLRKKLGLAAEESISKFMLEI</sequence>
<dbReference type="InterPro" id="IPR011047">
    <property type="entry name" value="Quinoprotein_ADH-like_sf"/>
</dbReference>
<dbReference type="InterPro" id="IPR011110">
    <property type="entry name" value="Reg_prop"/>
</dbReference>
<dbReference type="Proteomes" id="UP000535020">
    <property type="component" value="Unassembled WGS sequence"/>
</dbReference>
<keyword evidence="3" id="KW-0418">Kinase</keyword>
<dbReference type="GO" id="GO:0006355">
    <property type="term" value="P:regulation of DNA-templated transcription"/>
    <property type="evidence" value="ECO:0007669"/>
    <property type="project" value="InterPro"/>
</dbReference>
<dbReference type="AlphaFoldDB" id="A0A7Y8Y431"/>
<evidence type="ECO:0000313" key="4">
    <source>
        <dbReference type="Proteomes" id="UP000535020"/>
    </source>
</evidence>
<dbReference type="RefSeq" id="WP_176007040.1">
    <property type="nucleotide sequence ID" value="NZ_JABWMI010000018.1"/>
</dbReference>
<keyword evidence="2" id="KW-1133">Transmembrane helix</keyword>
<evidence type="ECO:0000313" key="3">
    <source>
        <dbReference type="EMBL" id="NYA72234.1"/>
    </source>
</evidence>
<proteinExistence type="predicted"/>
<organism evidence="3 4">
    <name type="scientific">Flavobacterium agri</name>
    <dbReference type="NCBI Taxonomy" id="2743471"/>
    <lineage>
        <taxon>Bacteria</taxon>
        <taxon>Pseudomonadati</taxon>
        <taxon>Bacteroidota</taxon>
        <taxon>Flavobacteriia</taxon>
        <taxon>Flavobacteriales</taxon>
        <taxon>Flavobacteriaceae</taxon>
        <taxon>Flavobacterium</taxon>
    </lineage>
</organism>